<feature type="region of interest" description="Disordered" evidence="1">
    <location>
        <begin position="101"/>
        <end position="121"/>
    </location>
</feature>
<comment type="caution">
    <text evidence="2">The sequence shown here is derived from an EMBL/GenBank/DDBJ whole genome shotgun (WGS) entry which is preliminary data.</text>
</comment>
<reference evidence="2" key="1">
    <citation type="submission" date="2020-03" db="EMBL/GenBank/DDBJ databases">
        <authorList>
            <person name="Weist P."/>
        </authorList>
    </citation>
    <scope>NUCLEOTIDE SEQUENCE</scope>
</reference>
<sequence>MHLGQFEIIIKYCSVVTSAWDLCTENSIDPPRENLRHRHEKNIAASSRNAMPITACYFALPHPPPPPPLVQVSFVSEAILDAQPLTPLHLPRAVDLSCIRRPHPPHPDRITDTGSPCPWQK</sequence>
<keyword evidence="3" id="KW-1185">Reference proteome</keyword>
<gene>
    <name evidence="2" type="ORF">PLEPLA_LOCUS36425</name>
</gene>
<evidence type="ECO:0000313" key="3">
    <source>
        <dbReference type="Proteomes" id="UP001153269"/>
    </source>
</evidence>
<evidence type="ECO:0000313" key="2">
    <source>
        <dbReference type="EMBL" id="CAB1448776.1"/>
    </source>
</evidence>
<name>A0A9N7VA48_PLEPL</name>
<dbReference type="Proteomes" id="UP001153269">
    <property type="component" value="Unassembled WGS sequence"/>
</dbReference>
<evidence type="ECO:0000256" key="1">
    <source>
        <dbReference type="SAM" id="MobiDB-lite"/>
    </source>
</evidence>
<organism evidence="2 3">
    <name type="scientific">Pleuronectes platessa</name>
    <name type="common">European plaice</name>
    <dbReference type="NCBI Taxonomy" id="8262"/>
    <lineage>
        <taxon>Eukaryota</taxon>
        <taxon>Metazoa</taxon>
        <taxon>Chordata</taxon>
        <taxon>Craniata</taxon>
        <taxon>Vertebrata</taxon>
        <taxon>Euteleostomi</taxon>
        <taxon>Actinopterygii</taxon>
        <taxon>Neopterygii</taxon>
        <taxon>Teleostei</taxon>
        <taxon>Neoteleostei</taxon>
        <taxon>Acanthomorphata</taxon>
        <taxon>Carangaria</taxon>
        <taxon>Pleuronectiformes</taxon>
        <taxon>Pleuronectoidei</taxon>
        <taxon>Pleuronectidae</taxon>
        <taxon>Pleuronectes</taxon>
    </lineage>
</organism>
<dbReference type="AlphaFoldDB" id="A0A9N7VA48"/>
<protein>
    <submittedName>
        <fullName evidence="2">Uncharacterized protein</fullName>
    </submittedName>
</protein>
<dbReference type="EMBL" id="CADEAL010003990">
    <property type="protein sequence ID" value="CAB1448776.1"/>
    <property type="molecule type" value="Genomic_DNA"/>
</dbReference>
<proteinExistence type="predicted"/>
<accession>A0A9N7VA48</accession>